<gene>
    <name evidence="3" type="ORF">DWW65_01730</name>
</gene>
<dbReference type="RefSeq" id="WP_117823070.1">
    <property type="nucleotide sequence ID" value="NZ_JBDGBE010000049.1"/>
</dbReference>
<dbReference type="Gene3D" id="3.90.79.10">
    <property type="entry name" value="Nucleoside Triphosphate Pyrophosphohydrolase"/>
    <property type="match status" value="1"/>
</dbReference>
<protein>
    <submittedName>
        <fullName evidence="3">NUDIX domain-containing protein</fullName>
    </submittedName>
</protein>
<evidence type="ECO:0000256" key="1">
    <source>
        <dbReference type="SAM" id="MobiDB-lite"/>
    </source>
</evidence>
<feature type="domain" description="Nudix hydrolase" evidence="2">
    <location>
        <begin position="12"/>
        <end position="62"/>
    </location>
</feature>
<dbReference type="Proteomes" id="UP000285693">
    <property type="component" value="Unassembled WGS sequence"/>
</dbReference>
<comment type="caution">
    <text evidence="3">The sequence shown here is derived from an EMBL/GenBank/DDBJ whole genome shotgun (WGS) entry which is preliminary data.</text>
</comment>
<sequence length="62" mass="7300">MLEVRFYDKIEDSQLDFSVIIARTGKKWVFCKHKERDTYEVPGGHREAGETIEEAANRELKE</sequence>
<name>A0A412TAS7_9FIRM</name>
<evidence type="ECO:0000313" key="3">
    <source>
        <dbReference type="EMBL" id="RGU47137.1"/>
    </source>
</evidence>
<dbReference type="Pfam" id="PF00293">
    <property type="entry name" value="NUDIX"/>
    <property type="match status" value="1"/>
</dbReference>
<evidence type="ECO:0000313" key="4">
    <source>
        <dbReference type="Proteomes" id="UP000285693"/>
    </source>
</evidence>
<dbReference type="SUPFAM" id="SSF55811">
    <property type="entry name" value="Nudix"/>
    <property type="match status" value="1"/>
</dbReference>
<dbReference type="InterPro" id="IPR015797">
    <property type="entry name" value="NUDIX_hydrolase-like_dom_sf"/>
</dbReference>
<dbReference type="AlphaFoldDB" id="A0A412TAS7"/>
<feature type="region of interest" description="Disordered" evidence="1">
    <location>
        <begin position="41"/>
        <end position="62"/>
    </location>
</feature>
<dbReference type="PROSITE" id="PS51462">
    <property type="entry name" value="NUDIX"/>
    <property type="match status" value="1"/>
</dbReference>
<proteinExistence type="predicted"/>
<reference evidence="3 4" key="1">
    <citation type="submission" date="2018-08" db="EMBL/GenBank/DDBJ databases">
        <title>A genome reference for cultivated species of the human gut microbiota.</title>
        <authorList>
            <person name="Zou Y."/>
            <person name="Xue W."/>
            <person name="Luo G."/>
        </authorList>
    </citation>
    <scope>NUCLEOTIDE SEQUENCE [LARGE SCALE GENOMIC DNA]</scope>
    <source>
        <strain evidence="3 4">AF16-31</strain>
    </source>
</reference>
<accession>A0A412TAS7</accession>
<organism evidence="3 4">
    <name type="scientific">Coprococcus comes</name>
    <dbReference type="NCBI Taxonomy" id="410072"/>
    <lineage>
        <taxon>Bacteria</taxon>
        <taxon>Bacillati</taxon>
        <taxon>Bacillota</taxon>
        <taxon>Clostridia</taxon>
        <taxon>Lachnospirales</taxon>
        <taxon>Lachnospiraceae</taxon>
        <taxon>Coprococcus</taxon>
    </lineage>
</organism>
<dbReference type="EMBL" id="QRXY01000002">
    <property type="protein sequence ID" value="RGU47137.1"/>
    <property type="molecule type" value="Genomic_DNA"/>
</dbReference>
<dbReference type="InterPro" id="IPR000086">
    <property type="entry name" value="NUDIX_hydrolase_dom"/>
</dbReference>
<evidence type="ECO:0000259" key="2">
    <source>
        <dbReference type="PROSITE" id="PS51462"/>
    </source>
</evidence>